<protein>
    <submittedName>
        <fullName evidence="1">Uncharacterized protein</fullName>
    </submittedName>
</protein>
<organism evidence="1 2">
    <name type="scientific">Purpureocillium lilacinum</name>
    <name type="common">Paecilomyces lilacinus</name>
    <dbReference type="NCBI Taxonomy" id="33203"/>
    <lineage>
        <taxon>Eukaryota</taxon>
        <taxon>Fungi</taxon>
        <taxon>Dikarya</taxon>
        <taxon>Ascomycota</taxon>
        <taxon>Pezizomycotina</taxon>
        <taxon>Sordariomycetes</taxon>
        <taxon>Hypocreomycetidae</taxon>
        <taxon>Hypocreales</taxon>
        <taxon>Ophiocordycipitaceae</taxon>
        <taxon>Purpureocillium</taxon>
    </lineage>
</organism>
<accession>A0ACC4E9S7</accession>
<sequence>MKVDVDLAAMTLGWGEGKPRPGCRDLVCAAAAAGLPGVEPLWHVLLLVARHHSAALAQVPGRYNRALNSMACVRSPPLVAINDDASSERLAPDSRFHSQVATFTQERIAEAPDHPGLPKWNGWLDHPALAQLSPTETFGGLVAVARALAG</sequence>
<keyword evidence="2" id="KW-1185">Reference proteome</keyword>
<comment type="caution">
    <text evidence="1">The sequence shown here is derived from an EMBL/GenBank/DDBJ whole genome shotgun (WGS) entry which is preliminary data.</text>
</comment>
<dbReference type="Proteomes" id="UP001638806">
    <property type="component" value="Unassembled WGS sequence"/>
</dbReference>
<evidence type="ECO:0000313" key="1">
    <source>
        <dbReference type="EMBL" id="KAL3965371.1"/>
    </source>
</evidence>
<name>A0ACC4E9S7_PURLI</name>
<proteinExistence type="predicted"/>
<dbReference type="EMBL" id="JBGNUJ010000002">
    <property type="protein sequence ID" value="KAL3965371.1"/>
    <property type="molecule type" value="Genomic_DNA"/>
</dbReference>
<evidence type="ECO:0000313" key="2">
    <source>
        <dbReference type="Proteomes" id="UP001638806"/>
    </source>
</evidence>
<reference evidence="1" key="1">
    <citation type="submission" date="2024-12" db="EMBL/GenBank/DDBJ databases">
        <title>Comparative genomics and development of molecular markers within Purpureocillium lilacinum and among Purpureocillium species.</title>
        <authorList>
            <person name="Yeh Z.-Y."/>
            <person name="Ni N.-T."/>
            <person name="Lo P.-H."/>
            <person name="Mushyakhwo K."/>
            <person name="Lin C.-F."/>
            <person name="Nai Y.-S."/>
        </authorList>
    </citation>
    <scope>NUCLEOTIDE SEQUENCE</scope>
    <source>
        <strain evidence="1">NCHU-NPUST-175</strain>
    </source>
</reference>
<gene>
    <name evidence="1" type="ORF">ACCO45_002375</name>
</gene>